<dbReference type="RefSeq" id="WP_162111679.1">
    <property type="nucleotide sequence ID" value="NZ_JAACYR010000005.1"/>
</dbReference>
<dbReference type="SUPFAM" id="SSF54593">
    <property type="entry name" value="Glyoxalase/Bleomycin resistance protein/Dihydroxybiphenyl dioxygenase"/>
    <property type="match status" value="2"/>
</dbReference>
<protein>
    <submittedName>
        <fullName evidence="2">VOC family protein</fullName>
    </submittedName>
</protein>
<evidence type="ECO:0000313" key="3">
    <source>
        <dbReference type="Proteomes" id="UP000466523"/>
    </source>
</evidence>
<dbReference type="Gene3D" id="3.10.180.10">
    <property type="entry name" value="2,3-Dihydroxybiphenyl 1,2-Dioxygenase, domain 1"/>
    <property type="match status" value="2"/>
</dbReference>
<reference evidence="2 3" key="1">
    <citation type="submission" date="2020-01" db="EMBL/GenBank/DDBJ databases">
        <authorList>
            <person name="Sanchez-Estrada R."/>
            <person name="Gonzalez-Y-Merchand J.A."/>
            <person name="Rivera-Gutierrez S."/>
        </authorList>
    </citation>
    <scope>NUCLEOTIDE SEQUENCE [LARGE SCALE GENOMIC DNA]</scope>
    <source>
        <strain evidence="2 3">CST 7247</strain>
    </source>
</reference>
<dbReference type="PROSITE" id="PS51819">
    <property type="entry name" value="VOC"/>
    <property type="match status" value="1"/>
</dbReference>
<evidence type="ECO:0000259" key="1">
    <source>
        <dbReference type="PROSITE" id="PS51819"/>
    </source>
</evidence>
<proteinExistence type="predicted"/>
<dbReference type="Proteomes" id="UP000466523">
    <property type="component" value="Unassembled WGS sequence"/>
</dbReference>
<organism evidence="2 3">
    <name type="scientific">Mycolicibacter kumamotonensis</name>
    <dbReference type="NCBI Taxonomy" id="354243"/>
    <lineage>
        <taxon>Bacteria</taxon>
        <taxon>Bacillati</taxon>
        <taxon>Actinomycetota</taxon>
        <taxon>Actinomycetes</taxon>
        <taxon>Mycobacteriales</taxon>
        <taxon>Mycobacteriaceae</taxon>
        <taxon>Mycolicibacter</taxon>
    </lineage>
</organism>
<comment type="caution">
    <text evidence="2">The sequence shown here is derived from an EMBL/GenBank/DDBJ whole genome shotgun (WGS) entry which is preliminary data.</text>
</comment>
<dbReference type="CDD" id="cd06587">
    <property type="entry name" value="VOC"/>
    <property type="match status" value="1"/>
</dbReference>
<evidence type="ECO:0000313" key="2">
    <source>
        <dbReference type="EMBL" id="NDJ87999.1"/>
    </source>
</evidence>
<dbReference type="Pfam" id="PF00903">
    <property type="entry name" value="Glyoxalase"/>
    <property type="match status" value="1"/>
</dbReference>
<dbReference type="AlphaFoldDB" id="A0A7K3L6F7"/>
<gene>
    <name evidence="2" type="ORF">GWR20_02325</name>
</gene>
<feature type="domain" description="VOC" evidence="1">
    <location>
        <begin position="9"/>
        <end position="151"/>
    </location>
</feature>
<accession>A0A7K3L6F7</accession>
<dbReference type="InterPro" id="IPR004360">
    <property type="entry name" value="Glyas_Fos-R_dOase_dom"/>
</dbReference>
<dbReference type="InterPro" id="IPR029068">
    <property type="entry name" value="Glyas_Bleomycin-R_OHBP_Dase"/>
</dbReference>
<dbReference type="EMBL" id="JAACYR010000005">
    <property type="protein sequence ID" value="NDJ87999.1"/>
    <property type="molecule type" value="Genomic_DNA"/>
</dbReference>
<name>A0A7K3L6F7_9MYCO</name>
<dbReference type="InterPro" id="IPR037523">
    <property type="entry name" value="VOC_core"/>
</dbReference>
<sequence length="317" mass="33700">MVSDDLARRFLHVNLNCGSLEVTERLYVEHLGLSARMRTDPRVATDGTILGTDGQTYCATSFLYDARGGRGGCALEAIEYHTPALKRDPSTDPVRPGIRSTLFVVDDLEGTTRSLRDAGIVVGDPVDGLISGTESVLVLDPDGAVVELSQASPDVDASKGALFAGIRIAAIDAAATGDFLTAIGFVEIEAPVKRPVAGEQLVPGGSAGSTDCVVARYALAEDGHQFGLTVVAHPDTEHTPVPWGGNRQGLYRCALRVENVEKALSLLPKAIEPQGKPVWCPLPGTKIDGLYIAFLRSPDGVVFEFVERPAKYFSKQG</sequence>